<dbReference type="Gramene" id="Zm00001eb200420_T001">
    <property type="protein sequence ID" value="Zm00001eb200420_P001"/>
    <property type="gene ID" value="Zm00001eb200420"/>
</dbReference>
<dbReference type="GO" id="GO:0000725">
    <property type="term" value="P:recombinational repair"/>
    <property type="evidence" value="ECO:0000318"/>
    <property type="project" value="GO_Central"/>
</dbReference>
<dbReference type="PANTHER" id="PTHR32472">
    <property type="entry name" value="DNA REPAIR PROTEIN RADA"/>
    <property type="match status" value="1"/>
</dbReference>
<evidence type="ECO:0000313" key="3">
    <source>
        <dbReference type="Proteomes" id="UP000007305"/>
    </source>
</evidence>
<dbReference type="Gene3D" id="3.40.50.300">
    <property type="entry name" value="P-loop containing nucleotide triphosphate hydrolases"/>
    <property type="match status" value="1"/>
</dbReference>
<accession>A0A804P0R0</accession>
<dbReference type="SUPFAM" id="SSF52540">
    <property type="entry name" value="P-loop containing nucleoside triphosphate hydrolases"/>
    <property type="match status" value="1"/>
</dbReference>
<dbReference type="Proteomes" id="UP000007305">
    <property type="component" value="Chromosome 4"/>
</dbReference>
<dbReference type="PANTHER" id="PTHR32472:SF18">
    <property type="entry name" value="OS11G0576100 PROTEIN"/>
    <property type="match status" value="1"/>
</dbReference>
<reference evidence="3" key="1">
    <citation type="journal article" date="2009" name="Science">
        <title>The B73 maize genome: complexity, diversity, and dynamics.</title>
        <authorList>
            <person name="Schnable P.S."/>
            <person name="Ware D."/>
            <person name="Fulton R.S."/>
            <person name="Stein J.C."/>
            <person name="Wei F."/>
            <person name="Pasternak S."/>
            <person name="Liang C."/>
            <person name="Zhang J."/>
            <person name="Fulton L."/>
            <person name="Graves T.A."/>
            <person name="Minx P."/>
            <person name="Reily A.D."/>
            <person name="Courtney L."/>
            <person name="Kruchowski S.S."/>
            <person name="Tomlinson C."/>
            <person name="Strong C."/>
            <person name="Delehaunty K."/>
            <person name="Fronick C."/>
            <person name="Courtney B."/>
            <person name="Rock S.M."/>
            <person name="Belter E."/>
            <person name="Du F."/>
            <person name="Kim K."/>
            <person name="Abbott R.M."/>
            <person name="Cotton M."/>
            <person name="Levy A."/>
            <person name="Marchetto P."/>
            <person name="Ochoa K."/>
            <person name="Jackson S.M."/>
            <person name="Gillam B."/>
            <person name="Chen W."/>
            <person name="Yan L."/>
            <person name="Higginbotham J."/>
            <person name="Cardenas M."/>
            <person name="Waligorski J."/>
            <person name="Applebaum E."/>
            <person name="Phelps L."/>
            <person name="Falcone J."/>
            <person name="Kanchi K."/>
            <person name="Thane T."/>
            <person name="Scimone A."/>
            <person name="Thane N."/>
            <person name="Henke J."/>
            <person name="Wang T."/>
            <person name="Ruppert J."/>
            <person name="Shah N."/>
            <person name="Rotter K."/>
            <person name="Hodges J."/>
            <person name="Ingenthron E."/>
            <person name="Cordes M."/>
            <person name="Kohlberg S."/>
            <person name="Sgro J."/>
            <person name="Delgado B."/>
            <person name="Mead K."/>
            <person name="Chinwalla A."/>
            <person name="Leonard S."/>
            <person name="Crouse K."/>
            <person name="Collura K."/>
            <person name="Kudrna D."/>
            <person name="Currie J."/>
            <person name="He R."/>
            <person name="Angelova A."/>
            <person name="Rajasekar S."/>
            <person name="Mueller T."/>
            <person name="Lomeli R."/>
            <person name="Scara G."/>
            <person name="Ko A."/>
            <person name="Delaney K."/>
            <person name="Wissotski M."/>
            <person name="Lopez G."/>
            <person name="Campos D."/>
            <person name="Braidotti M."/>
            <person name="Ashley E."/>
            <person name="Golser W."/>
            <person name="Kim H."/>
            <person name="Lee S."/>
            <person name="Lin J."/>
            <person name="Dujmic Z."/>
            <person name="Kim W."/>
            <person name="Talag J."/>
            <person name="Zuccolo A."/>
            <person name="Fan C."/>
            <person name="Sebastian A."/>
            <person name="Kramer M."/>
            <person name="Spiegel L."/>
            <person name="Nascimento L."/>
            <person name="Zutavern T."/>
            <person name="Miller B."/>
            <person name="Ambroise C."/>
            <person name="Muller S."/>
            <person name="Spooner W."/>
            <person name="Narechania A."/>
            <person name="Ren L."/>
            <person name="Wei S."/>
            <person name="Kumari S."/>
            <person name="Faga B."/>
            <person name="Levy M.J."/>
            <person name="McMahan L."/>
            <person name="Van Buren P."/>
            <person name="Vaughn M.W."/>
            <person name="Ying K."/>
            <person name="Yeh C.-T."/>
            <person name="Emrich S.J."/>
            <person name="Jia Y."/>
            <person name="Kalyanaraman A."/>
            <person name="Hsia A.-P."/>
            <person name="Barbazuk W.B."/>
            <person name="Baucom R.S."/>
            <person name="Brutnell T.P."/>
            <person name="Carpita N.C."/>
            <person name="Chaparro C."/>
            <person name="Chia J.-M."/>
            <person name="Deragon J.-M."/>
            <person name="Estill J.C."/>
            <person name="Fu Y."/>
            <person name="Jeddeloh J.A."/>
            <person name="Han Y."/>
            <person name="Lee H."/>
            <person name="Li P."/>
            <person name="Lisch D.R."/>
            <person name="Liu S."/>
            <person name="Liu Z."/>
            <person name="Nagel D.H."/>
            <person name="McCann M.C."/>
            <person name="SanMiguel P."/>
            <person name="Myers A.M."/>
            <person name="Nettleton D."/>
            <person name="Nguyen J."/>
            <person name="Penning B.W."/>
            <person name="Ponnala L."/>
            <person name="Schneider K.L."/>
            <person name="Schwartz D.C."/>
            <person name="Sharma A."/>
            <person name="Soderlund C."/>
            <person name="Springer N.M."/>
            <person name="Sun Q."/>
            <person name="Wang H."/>
            <person name="Waterman M."/>
            <person name="Westerman R."/>
            <person name="Wolfgruber T.K."/>
            <person name="Yang L."/>
            <person name="Yu Y."/>
            <person name="Zhang L."/>
            <person name="Zhou S."/>
            <person name="Zhu Q."/>
            <person name="Bennetzen J.L."/>
            <person name="Dawe R.K."/>
            <person name="Jiang J."/>
            <person name="Jiang N."/>
            <person name="Presting G.G."/>
            <person name="Wessler S.R."/>
            <person name="Aluru S."/>
            <person name="Martienssen R.A."/>
            <person name="Clifton S.W."/>
            <person name="McCombie W.R."/>
            <person name="Wing R.A."/>
            <person name="Wilson R.K."/>
        </authorList>
    </citation>
    <scope>NUCLEOTIDE SEQUENCE [LARGE SCALE GENOMIC DNA]</scope>
    <source>
        <strain evidence="3">cv. B73</strain>
    </source>
</reference>
<evidence type="ECO:0000313" key="2">
    <source>
        <dbReference type="EnsemblPlants" id="Zm00001eb200420_P001"/>
    </source>
</evidence>
<dbReference type="AlphaFoldDB" id="A0A804P0R0"/>
<protein>
    <recommendedName>
        <fullName evidence="1">Plant disease resistance WDH domain-containing protein</fullName>
    </recommendedName>
</protein>
<dbReference type="InterPro" id="IPR058874">
    <property type="entry name" value="WHD_plant"/>
</dbReference>
<reference evidence="2" key="2">
    <citation type="submission" date="2019-07" db="EMBL/GenBank/DDBJ databases">
        <authorList>
            <person name="Seetharam A."/>
            <person name="Woodhouse M."/>
            <person name="Cannon E."/>
        </authorList>
    </citation>
    <scope>NUCLEOTIDE SEQUENCE [LARGE SCALE GENOMIC DNA]</scope>
    <source>
        <strain evidence="2">cv. B73</strain>
    </source>
</reference>
<proteinExistence type="predicted"/>
<name>A0A804P0R0_MAIZE</name>
<dbReference type="Pfam" id="PF25895">
    <property type="entry name" value="WHD_plant_disease"/>
    <property type="match status" value="1"/>
</dbReference>
<reference evidence="2" key="3">
    <citation type="submission" date="2021-05" db="UniProtKB">
        <authorList>
            <consortium name="EnsemblPlants"/>
        </authorList>
    </citation>
    <scope>IDENTIFICATION</scope>
    <source>
        <strain evidence="2">cv. B73</strain>
    </source>
</reference>
<sequence length="946" mass="103759">MKGALFGKIRIQNEVHKLALIESKYTFHVLLDGRQQLIYAKIESKYTFHAKKHLPALFPVGNSGFLLVDMHALHQFLLGFHRFFPYLSRRSRRSSPPATRSPEGKSLRVYRVHPSWKLSSERGRAVEATMAAASSSGATVTARGIHIMDSPEGRMSTVPWVSLGVEGAGYEGEEDEEDDAALARARGCDVYIGHGGGVRRMVAWLRAELELLGVPCIASDRRRCFDARALATARVVMDKALAGVVVITPVSLANPYAVEEIQVFLERGALVPVFVGIRQGDFVAEDVVERRSDLWETHGGQLWKAYGGVEAEWREAVEGLARAEHAVEVRLGDLRNRVIDVLQTLGARLGRPAVAPAVRAWRAAADAEIPFPWNTCFAGRERELLDVEAMLRGSAPAAHDDKVAGKRPMPLYGSVTGALFLHGVLCISAASGTGKTELVLEFAHRHAHEYKKVLWVHGEARYLRQSYLKLADHLGVAVGDNVIQTATERARSLREIEGLAIAKIKKELTRDIPYLVVIDNLESERDWWDGRAIKELLPLPLPLGGGRTHVIITTRLPNLQGVRVLELGNLDAPNSMHLMKGARTFRDEDLAVLKDIQDKVRGVPLGLALVGSILSEIAVSPADLRQMMSDAPHRAPTWSPKDDVALHDNPGLVQLLDACFTLLRRRTPAGLGKVAGTLLEASSYFAPVPIPTAMLVHAVSACAAGKQTPWKRLTRELRRCCASPRAPLETGRVEQNALATLLRLGIARRSTRAGCVSMHGLFRTFGRKTGTGRVARAVVETVAERGDVAAQHADDHAWAACLTLFRFDAPDVPVELPPPELGRFVTRSAIPLAARSVAGYSTYGAALELLREATDVVLEAEDLYIGAPRRINDCRYVEIDPEVYKKLARARAELLVMRARIMLRAGERGVAEDHCLSAIGLLEVACGDCHPETLVARAFLEQTVRV</sequence>
<dbReference type="InterPro" id="IPR027417">
    <property type="entry name" value="P-loop_NTPase"/>
</dbReference>
<dbReference type="InParanoid" id="A0A804P0R0"/>
<dbReference type="EnsemblPlants" id="Zm00001eb200420_T001">
    <property type="protein sequence ID" value="Zm00001eb200420_P001"/>
    <property type="gene ID" value="Zm00001eb200420"/>
</dbReference>
<organism evidence="2 3">
    <name type="scientific">Zea mays</name>
    <name type="common">Maize</name>
    <dbReference type="NCBI Taxonomy" id="4577"/>
    <lineage>
        <taxon>Eukaryota</taxon>
        <taxon>Viridiplantae</taxon>
        <taxon>Streptophyta</taxon>
        <taxon>Embryophyta</taxon>
        <taxon>Tracheophyta</taxon>
        <taxon>Spermatophyta</taxon>
        <taxon>Magnoliopsida</taxon>
        <taxon>Liliopsida</taxon>
        <taxon>Poales</taxon>
        <taxon>Poaceae</taxon>
        <taxon>PACMAD clade</taxon>
        <taxon>Panicoideae</taxon>
        <taxon>Andropogonodae</taxon>
        <taxon>Andropogoneae</taxon>
        <taxon>Tripsacinae</taxon>
        <taxon>Zea</taxon>
    </lineage>
</organism>
<keyword evidence="3" id="KW-1185">Reference proteome</keyword>
<evidence type="ECO:0000259" key="1">
    <source>
        <dbReference type="Pfam" id="PF25895"/>
    </source>
</evidence>
<feature type="domain" description="Plant disease resistance WDH" evidence="1">
    <location>
        <begin position="670"/>
        <end position="777"/>
    </location>
</feature>